<evidence type="ECO:0000256" key="6">
    <source>
        <dbReference type="ARBA" id="ARBA00022729"/>
    </source>
</evidence>
<protein>
    <recommendedName>
        <fullName evidence="11">Porin domain-containing protein</fullName>
    </recommendedName>
</protein>
<evidence type="ECO:0000256" key="4">
    <source>
        <dbReference type="ARBA" id="ARBA00022452"/>
    </source>
</evidence>
<reference evidence="12" key="1">
    <citation type="submission" date="2018-06" db="EMBL/GenBank/DDBJ databases">
        <authorList>
            <person name="Zhirakovskaya E."/>
        </authorList>
    </citation>
    <scope>NUCLEOTIDE SEQUENCE</scope>
</reference>
<evidence type="ECO:0000256" key="8">
    <source>
        <dbReference type="ARBA" id="ARBA00023114"/>
    </source>
</evidence>
<proteinExistence type="predicted"/>
<evidence type="ECO:0000256" key="5">
    <source>
        <dbReference type="ARBA" id="ARBA00022692"/>
    </source>
</evidence>
<dbReference type="PANTHER" id="PTHR34501">
    <property type="entry name" value="PROTEIN YDDL-RELATED"/>
    <property type="match status" value="1"/>
</dbReference>
<evidence type="ECO:0000256" key="2">
    <source>
        <dbReference type="ARBA" id="ARBA00011233"/>
    </source>
</evidence>
<dbReference type="GO" id="GO:0015288">
    <property type="term" value="F:porin activity"/>
    <property type="evidence" value="ECO:0007669"/>
    <property type="project" value="UniProtKB-KW"/>
</dbReference>
<evidence type="ECO:0000256" key="7">
    <source>
        <dbReference type="ARBA" id="ARBA00023065"/>
    </source>
</evidence>
<keyword evidence="4" id="KW-1134">Transmembrane beta strand</keyword>
<comment type="subunit">
    <text evidence="2">Homotrimer.</text>
</comment>
<dbReference type="GO" id="GO:0006811">
    <property type="term" value="P:monoatomic ion transport"/>
    <property type="evidence" value="ECO:0007669"/>
    <property type="project" value="UniProtKB-KW"/>
</dbReference>
<keyword evidence="3" id="KW-0813">Transport</keyword>
<dbReference type="SUPFAM" id="SSF56935">
    <property type="entry name" value="Porins"/>
    <property type="match status" value="1"/>
</dbReference>
<keyword evidence="8" id="KW-0626">Porin</keyword>
<accession>A0A3B0YT81</accession>
<name>A0A3B0YT81_9ZZZZ</name>
<evidence type="ECO:0000256" key="3">
    <source>
        <dbReference type="ARBA" id="ARBA00022448"/>
    </source>
</evidence>
<gene>
    <name evidence="12" type="ORF">MNBD_GAMMA18-246</name>
</gene>
<dbReference type="InterPro" id="IPR050298">
    <property type="entry name" value="Gram-neg_bact_OMP"/>
</dbReference>
<evidence type="ECO:0000259" key="11">
    <source>
        <dbReference type="Pfam" id="PF13609"/>
    </source>
</evidence>
<evidence type="ECO:0000256" key="9">
    <source>
        <dbReference type="ARBA" id="ARBA00023136"/>
    </source>
</evidence>
<organism evidence="12">
    <name type="scientific">hydrothermal vent metagenome</name>
    <dbReference type="NCBI Taxonomy" id="652676"/>
    <lineage>
        <taxon>unclassified sequences</taxon>
        <taxon>metagenomes</taxon>
        <taxon>ecological metagenomes</taxon>
    </lineage>
</organism>
<dbReference type="CDD" id="cd00342">
    <property type="entry name" value="gram_neg_porins"/>
    <property type="match status" value="1"/>
</dbReference>
<dbReference type="GO" id="GO:0046930">
    <property type="term" value="C:pore complex"/>
    <property type="evidence" value="ECO:0007669"/>
    <property type="project" value="UniProtKB-KW"/>
</dbReference>
<dbReference type="Pfam" id="PF13609">
    <property type="entry name" value="Porin_4"/>
    <property type="match status" value="1"/>
</dbReference>
<keyword evidence="5" id="KW-0812">Transmembrane</keyword>
<dbReference type="InterPro" id="IPR033900">
    <property type="entry name" value="Gram_neg_porin_domain"/>
</dbReference>
<evidence type="ECO:0000256" key="10">
    <source>
        <dbReference type="ARBA" id="ARBA00023237"/>
    </source>
</evidence>
<dbReference type="InterPro" id="IPR023614">
    <property type="entry name" value="Porin_dom_sf"/>
</dbReference>
<keyword evidence="10" id="KW-0998">Cell outer membrane</keyword>
<keyword evidence="6" id="KW-0732">Signal</keyword>
<dbReference type="Gene3D" id="2.40.160.10">
    <property type="entry name" value="Porin"/>
    <property type="match status" value="1"/>
</dbReference>
<dbReference type="AlphaFoldDB" id="A0A3B0YT81"/>
<sequence>MRVIAAALTVSCLVVAPALAAPVLYGEVHLSINKIDRPSSDEVRMDSHYSSIGLKGSEDLDHGVKLIYKAEFSYDTTEQNSGAEDGASLSDRDQWLGFASHDWGVVRMGMVSTSYKSSGAALDPLYNTAFEQRGYMGMQSALHAGNGVDGGRSTNTIRIDSIAYQGAKLVASYSLGEDKENTTGLGIHYKQDSLKLNFDYLDSQSKNATALKFGIGYAVTPQFALSFQHERADSELFDAGVDVASLGAIDTVYKADMSYITGNSAWVLAYGAQSGYNKSYLLVWNHKLSPKTDVYTGYGRKGFDRRGVESGSIFAFGLRHKF</sequence>
<keyword evidence="9" id="KW-0472">Membrane</keyword>
<comment type="subcellular location">
    <subcellularLocation>
        <location evidence="1">Membrane</location>
        <topology evidence="1">Multi-pass membrane protein</topology>
    </subcellularLocation>
</comment>
<dbReference type="EMBL" id="UOFP01000028">
    <property type="protein sequence ID" value="VAW84098.1"/>
    <property type="molecule type" value="Genomic_DNA"/>
</dbReference>
<feature type="domain" description="Porin" evidence="11">
    <location>
        <begin position="7"/>
        <end position="304"/>
    </location>
</feature>
<evidence type="ECO:0000313" key="12">
    <source>
        <dbReference type="EMBL" id="VAW84098.1"/>
    </source>
</evidence>
<keyword evidence="7" id="KW-0406">Ion transport</keyword>
<dbReference type="PANTHER" id="PTHR34501:SF9">
    <property type="entry name" value="MAJOR OUTER MEMBRANE PROTEIN P.IA"/>
    <property type="match status" value="1"/>
</dbReference>
<evidence type="ECO:0000256" key="1">
    <source>
        <dbReference type="ARBA" id="ARBA00004141"/>
    </source>
</evidence>